<reference evidence="3" key="1">
    <citation type="submission" date="2022-08" db="EMBL/GenBank/DDBJ databases">
        <title>The genomic sequence of strain Paenibacillus sp. SCIV0701.</title>
        <authorList>
            <person name="Zhao H."/>
        </authorList>
    </citation>
    <scope>NUCLEOTIDE SEQUENCE</scope>
    <source>
        <strain evidence="3">SCIV0701</strain>
    </source>
</reference>
<dbReference type="Proteomes" id="UP001141950">
    <property type="component" value="Unassembled WGS sequence"/>
</dbReference>
<evidence type="ECO:0000259" key="2">
    <source>
        <dbReference type="Pfam" id="PF00535"/>
    </source>
</evidence>
<dbReference type="PANTHER" id="PTHR22916:SF3">
    <property type="entry name" value="UDP-GLCNAC:BETAGAL BETA-1,3-N-ACETYLGLUCOSAMINYLTRANSFERASE-LIKE PROTEIN 1"/>
    <property type="match status" value="1"/>
</dbReference>
<evidence type="ECO:0000256" key="1">
    <source>
        <dbReference type="ARBA" id="ARBA00006739"/>
    </source>
</evidence>
<dbReference type="SUPFAM" id="SSF53448">
    <property type="entry name" value="Nucleotide-diphospho-sugar transferases"/>
    <property type="match status" value="1"/>
</dbReference>
<dbReference type="Gene3D" id="3.90.550.10">
    <property type="entry name" value="Spore Coat Polysaccharide Biosynthesis Protein SpsA, Chain A"/>
    <property type="match status" value="1"/>
</dbReference>
<dbReference type="InterPro" id="IPR029044">
    <property type="entry name" value="Nucleotide-diphossugar_trans"/>
</dbReference>
<protein>
    <submittedName>
        <fullName evidence="3">Glycosyltransferase</fullName>
        <ecNumber evidence="3">2.4.-.-</ecNumber>
    </submittedName>
</protein>
<comment type="similarity">
    <text evidence="1">Belongs to the glycosyltransferase 2 family.</text>
</comment>
<dbReference type="GO" id="GO:0016758">
    <property type="term" value="F:hexosyltransferase activity"/>
    <property type="evidence" value="ECO:0007669"/>
    <property type="project" value="UniProtKB-ARBA"/>
</dbReference>
<accession>A0A9X2MM53</accession>
<sequence length="238" mass="27502">MIPTYNCPYIASSIESALAQSYPRTEVIVVNDGSTKHIERIKPYLDRIRYIEKTNGGTGSALNEGIRQARGDYFSWLSSDDLYSPDKIAKQIRFMLSADAAASYTAFEFIDEQGHITGRHGTRFASKQQFYEAMRGGNVINGCTVMLKRDIFDTIGLFDENLRCTQDYDLWCRIIPIHDFYYLDEPLVQYRMHDNMSTKKLTGTLAAERDLVRQRYQEMFARLIHQSNTEKPRKPPRV</sequence>
<name>A0A9X2MM53_9BACL</name>
<feature type="domain" description="Glycosyltransferase 2-like" evidence="2">
    <location>
        <begin position="2"/>
        <end position="155"/>
    </location>
</feature>
<dbReference type="EMBL" id="JANIPJ010000006">
    <property type="protein sequence ID" value="MCR2804448.1"/>
    <property type="molecule type" value="Genomic_DNA"/>
</dbReference>
<keyword evidence="3" id="KW-0328">Glycosyltransferase</keyword>
<dbReference type="RefSeq" id="WP_257445457.1">
    <property type="nucleotide sequence ID" value="NZ_JANIPJ010000006.1"/>
</dbReference>
<dbReference type="PANTHER" id="PTHR22916">
    <property type="entry name" value="GLYCOSYLTRANSFERASE"/>
    <property type="match status" value="1"/>
</dbReference>
<dbReference type="InterPro" id="IPR001173">
    <property type="entry name" value="Glyco_trans_2-like"/>
</dbReference>
<dbReference type="AlphaFoldDB" id="A0A9X2MM53"/>
<dbReference type="Pfam" id="PF00535">
    <property type="entry name" value="Glycos_transf_2"/>
    <property type="match status" value="1"/>
</dbReference>
<evidence type="ECO:0000313" key="4">
    <source>
        <dbReference type="Proteomes" id="UP001141950"/>
    </source>
</evidence>
<gene>
    <name evidence="3" type="ORF">NQZ67_11195</name>
</gene>
<comment type="caution">
    <text evidence="3">The sequence shown here is derived from an EMBL/GenBank/DDBJ whole genome shotgun (WGS) entry which is preliminary data.</text>
</comment>
<organism evidence="3 4">
    <name type="scientific">Paenibacillus soyae</name>
    <dbReference type="NCBI Taxonomy" id="2969249"/>
    <lineage>
        <taxon>Bacteria</taxon>
        <taxon>Bacillati</taxon>
        <taxon>Bacillota</taxon>
        <taxon>Bacilli</taxon>
        <taxon>Bacillales</taxon>
        <taxon>Paenibacillaceae</taxon>
        <taxon>Paenibacillus</taxon>
    </lineage>
</organism>
<proteinExistence type="inferred from homology"/>
<keyword evidence="4" id="KW-1185">Reference proteome</keyword>
<keyword evidence="3" id="KW-0808">Transferase</keyword>
<evidence type="ECO:0000313" key="3">
    <source>
        <dbReference type="EMBL" id="MCR2804448.1"/>
    </source>
</evidence>
<dbReference type="EC" id="2.4.-.-" evidence="3"/>